<evidence type="ECO:0000313" key="1">
    <source>
        <dbReference type="EMBL" id="MES1918028.1"/>
    </source>
</evidence>
<comment type="caution">
    <text evidence="1">The sequence shown here is derived from an EMBL/GenBank/DDBJ whole genome shotgun (WGS) entry which is preliminary data.</text>
</comment>
<organism evidence="1 2">
    <name type="scientific">Bonamia ostreae</name>
    <dbReference type="NCBI Taxonomy" id="126728"/>
    <lineage>
        <taxon>Eukaryota</taxon>
        <taxon>Sar</taxon>
        <taxon>Rhizaria</taxon>
        <taxon>Endomyxa</taxon>
        <taxon>Ascetosporea</taxon>
        <taxon>Haplosporida</taxon>
        <taxon>Bonamia</taxon>
    </lineage>
</organism>
<evidence type="ECO:0000313" key="2">
    <source>
        <dbReference type="Proteomes" id="UP001439008"/>
    </source>
</evidence>
<protein>
    <submittedName>
        <fullName evidence="1">Uncharacterized protein</fullName>
    </submittedName>
</protein>
<reference evidence="1 2" key="1">
    <citation type="journal article" date="2024" name="BMC Biol.">
        <title>Comparative genomics of Ascetosporea gives new insight into the evolutionary basis for animal parasitism in Rhizaria.</title>
        <authorList>
            <person name="Hiltunen Thoren M."/>
            <person name="Onut-Brannstrom I."/>
            <person name="Alfjorden A."/>
            <person name="Peckova H."/>
            <person name="Swords F."/>
            <person name="Hooper C."/>
            <person name="Holzer A.S."/>
            <person name="Bass D."/>
            <person name="Burki F."/>
        </authorList>
    </citation>
    <scope>NUCLEOTIDE SEQUENCE [LARGE SCALE GENOMIC DNA]</scope>
    <source>
        <strain evidence="1">20-A016</strain>
    </source>
</reference>
<proteinExistence type="predicted"/>
<accession>A0ABV2AE78</accession>
<gene>
    <name evidence="1" type="ORF">MHBO_000057</name>
</gene>
<keyword evidence="2" id="KW-1185">Reference proteome</keyword>
<name>A0ABV2AE78_9EUKA</name>
<dbReference type="EMBL" id="JBDODL010000007">
    <property type="protein sequence ID" value="MES1918028.1"/>
    <property type="molecule type" value="Genomic_DNA"/>
</dbReference>
<sequence>MSKIEIIKLNAFLRTNPICSLKGNKSSAHFKRVKAETEENLKRVNLLKLYDFNDEELALFCYKGYKTPLKRKDGVLLENFLETGRIDDDFYKLNLQKLDSFFKFDEKITEEKDDPVDSDEGEVFIAITK</sequence>
<dbReference type="Proteomes" id="UP001439008">
    <property type="component" value="Unassembled WGS sequence"/>
</dbReference>